<dbReference type="AlphaFoldDB" id="A0AAD8YTG0"/>
<dbReference type="InterPro" id="IPR036397">
    <property type="entry name" value="RNaseH_sf"/>
</dbReference>
<dbReference type="Gene3D" id="3.30.420.10">
    <property type="entry name" value="Ribonuclease H-like superfamily/Ribonuclease H"/>
    <property type="match status" value="1"/>
</dbReference>
<protein>
    <submittedName>
        <fullName evidence="1">Uncharacterized protein</fullName>
    </submittedName>
</protein>
<sequence>MHPVIVENMEHKDWTLEQWKKVLWSDESGLTLFQSDGRIRVRREATEVMHPSCLVPTVQACGGSAMLQLV</sequence>
<comment type="caution">
    <text evidence="1">The sequence shown here is derived from an EMBL/GenBank/DDBJ whole genome shotgun (WGS) entry which is preliminary data.</text>
</comment>
<accession>A0AAD8YTG0</accession>
<dbReference type="Proteomes" id="UP001239994">
    <property type="component" value="Unassembled WGS sequence"/>
</dbReference>
<proteinExistence type="predicted"/>
<keyword evidence="2" id="KW-1185">Reference proteome</keyword>
<evidence type="ECO:0000313" key="1">
    <source>
        <dbReference type="EMBL" id="KAK1785420.1"/>
    </source>
</evidence>
<dbReference type="GO" id="GO:0003676">
    <property type="term" value="F:nucleic acid binding"/>
    <property type="evidence" value="ECO:0007669"/>
    <property type="project" value="InterPro"/>
</dbReference>
<feature type="non-terminal residue" evidence="1">
    <location>
        <position position="1"/>
    </location>
</feature>
<dbReference type="EMBL" id="JAROKS010000026">
    <property type="protein sequence ID" value="KAK1785420.1"/>
    <property type="molecule type" value="Genomic_DNA"/>
</dbReference>
<evidence type="ECO:0000313" key="2">
    <source>
        <dbReference type="Proteomes" id="UP001239994"/>
    </source>
</evidence>
<reference evidence="1" key="1">
    <citation type="submission" date="2023-03" db="EMBL/GenBank/DDBJ databases">
        <title>Electrophorus voltai genome.</title>
        <authorList>
            <person name="Bian C."/>
        </authorList>
    </citation>
    <scope>NUCLEOTIDE SEQUENCE</scope>
    <source>
        <strain evidence="1">CB-2022</strain>
        <tissue evidence="1">Muscle</tissue>
    </source>
</reference>
<gene>
    <name evidence="1" type="ORF">P4O66_018789</name>
</gene>
<organism evidence="1 2">
    <name type="scientific">Electrophorus voltai</name>
    <dbReference type="NCBI Taxonomy" id="2609070"/>
    <lineage>
        <taxon>Eukaryota</taxon>
        <taxon>Metazoa</taxon>
        <taxon>Chordata</taxon>
        <taxon>Craniata</taxon>
        <taxon>Vertebrata</taxon>
        <taxon>Euteleostomi</taxon>
        <taxon>Actinopterygii</taxon>
        <taxon>Neopterygii</taxon>
        <taxon>Teleostei</taxon>
        <taxon>Ostariophysi</taxon>
        <taxon>Gymnotiformes</taxon>
        <taxon>Gymnotoidei</taxon>
        <taxon>Gymnotidae</taxon>
        <taxon>Electrophorus</taxon>
    </lineage>
</organism>
<name>A0AAD8YTG0_9TELE</name>